<feature type="domain" description="SKP1 component dimerisation" evidence="5">
    <location>
        <begin position="109"/>
        <end position="155"/>
    </location>
</feature>
<dbReference type="OrthoDB" id="2342932at2759"/>
<comment type="subunit">
    <text evidence="4">Part of a SCF (SKP1-cullin-F-box) protein ligase complex.</text>
</comment>
<comment type="pathway">
    <text evidence="1 4">Protein modification; protein ubiquitination.</text>
</comment>
<keyword evidence="7" id="KW-1185">Reference proteome</keyword>
<reference evidence="8" key="2">
    <citation type="submission" date="2025-08" db="UniProtKB">
        <authorList>
            <consortium name="RefSeq"/>
        </authorList>
    </citation>
    <scope>IDENTIFICATION</scope>
    <source>
        <tissue evidence="8">Leaf</tissue>
    </source>
</reference>
<dbReference type="KEGG" id="nta:107808698"/>
<dbReference type="Proteomes" id="UP000790787">
    <property type="component" value="Chromosome 4"/>
</dbReference>
<evidence type="ECO:0000313" key="7">
    <source>
        <dbReference type="Proteomes" id="UP000790787"/>
    </source>
</evidence>
<dbReference type="InterPro" id="IPR011333">
    <property type="entry name" value="SKP1/BTB/POZ_sf"/>
</dbReference>
<dbReference type="InterPro" id="IPR016897">
    <property type="entry name" value="SKP1"/>
</dbReference>
<evidence type="ECO:0000259" key="5">
    <source>
        <dbReference type="Pfam" id="PF01466"/>
    </source>
</evidence>
<dbReference type="Pfam" id="PF03931">
    <property type="entry name" value="Skp1_POZ"/>
    <property type="match status" value="1"/>
</dbReference>
<dbReference type="GO" id="GO:0009867">
    <property type="term" value="P:jasmonic acid mediated signaling pathway"/>
    <property type="evidence" value="ECO:0007669"/>
    <property type="project" value="UniProtKB-ARBA"/>
</dbReference>
<organism evidence="7 8">
    <name type="scientific">Nicotiana tabacum</name>
    <name type="common">Common tobacco</name>
    <dbReference type="NCBI Taxonomy" id="4097"/>
    <lineage>
        <taxon>Eukaryota</taxon>
        <taxon>Viridiplantae</taxon>
        <taxon>Streptophyta</taxon>
        <taxon>Embryophyta</taxon>
        <taxon>Tracheophyta</taxon>
        <taxon>Spermatophyta</taxon>
        <taxon>Magnoliopsida</taxon>
        <taxon>eudicotyledons</taxon>
        <taxon>Gunneridae</taxon>
        <taxon>Pentapetalae</taxon>
        <taxon>asterids</taxon>
        <taxon>lamiids</taxon>
        <taxon>Solanales</taxon>
        <taxon>Solanaceae</taxon>
        <taxon>Nicotianoideae</taxon>
        <taxon>Nicotianeae</taxon>
        <taxon>Nicotiana</taxon>
    </lineage>
</organism>
<evidence type="ECO:0000313" key="8">
    <source>
        <dbReference type="RefSeq" id="XP_016488723.1"/>
    </source>
</evidence>
<dbReference type="STRING" id="4097.A0A1S4BIL4"/>
<dbReference type="InterPro" id="IPR016072">
    <property type="entry name" value="Skp1_comp_dimer"/>
</dbReference>
<evidence type="ECO:0000259" key="6">
    <source>
        <dbReference type="Pfam" id="PF03931"/>
    </source>
</evidence>
<dbReference type="GO" id="GO:0031146">
    <property type="term" value="P:SCF-dependent proteasomal ubiquitin-dependent protein catabolic process"/>
    <property type="evidence" value="ECO:0000318"/>
    <property type="project" value="GO_Central"/>
</dbReference>
<evidence type="ECO:0000256" key="3">
    <source>
        <dbReference type="ARBA" id="ARBA00022786"/>
    </source>
</evidence>
<dbReference type="SMR" id="A0A1S4BIL4"/>
<dbReference type="PANTHER" id="PTHR11165">
    <property type="entry name" value="SKP1"/>
    <property type="match status" value="1"/>
</dbReference>
<comment type="function">
    <text evidence="4">Involved in ubiquitination and subsequent proteasomal degradation of target proteins. Together with CUL1, RBX1 and a F-box protein, it forms a SCF E3 ubiquitin ligase complex. The functional specificity of this complex depends on the type of F-box protein. In the SCF complex, it serves as an adapter that links the F-box protein to CUL1.</text>
</comment>
<dbReference type="InterPro" id="IPR016073">
    <property type="entry name" value="Skp1_comp_POZ"/>
</dbReference>
<dbReference type="GO" id="GO:0005634">
    <property type="term" value="C:nucleus"/>
    <property type="evidence" value="ECO:0000318"/>
    <property type="project" value="GO_Central"/>
</dbReference>
<dbReference type="GeneID" id="107808698"/>
<accession>A0A1S4BIL4</accession>
<reference evidence="7" key="1">
    <citation type="journal article" date="2014" name="Nat. Commun.">
        <title>The tobacco genome sequence and its comparison with those of tomato and potato.</title>
        <authorList>
            <person name="Sierro N."/>
            <person name="Battey J.N."/>
            <person name="Ouadi S."/>
            <person name="Bakaher N."/>
            <person name="Bovet L."/>
            <person name="Willig A."/>
            <person name="Goepfert S."/>
            <person name="Peitsch M.C."/>
            <person name="Ivanov N.V."/>
        </authorList>
    </citation>
    <scope>NUCLEOTIDE SEQUENCE [LARGE SCALE GENOMIC DNA]</scope>
</reference>
<evidence type="ECO:0000256" key="4">
    <source>
        <dbReference type="PIRNR" id="PIRNR028729"/>
    </source>
</evidence>
<dbReference type="OMA" id="HQWAHEE"/>
<dbReference type="SUPFAM" id="SSF54695">
    <property type="entry name" value="POZ domain"/>
    <property type="match status" value="1"/>
</dbReference>
<feature type="domain" description="SKP1 component POZ" evidence="6">
    <location>
        <begin position="13"/>
        <end position="71"/>
    </location>
</feature>
<dbReference type="GO" id="GO:0097602">
    <property type="term" value="F:cullin family protein binding"/>
    <property type="evidence" value="ECO:0000318"/>
    <property type="project" value="GO_Central"/>
</dbReference>
<dbReference type="SUPFAM" id="SSF81382">
    <property type="entry name" value="Skp1 dimerisation domain-like"/>
    <property type="match status" value="1"/>
</dbReference>
<evidence type="ECO:0000256" key="2">
    <source>
        <dbReference type="ARBA" id="ARBA00009993"/>
    </source>
</evidence>
<gene>
    <name evidence="8" type="primary">LOC107808698</name>
</gene>
<dbReference type="GO" id="GO:0005737">
    <property type="term" value="C:cytoplasm"/>
    <property type="evidence" value="ECO:0000318"/>
    <property type="project" value="GO_Central"/>
</dbReference>
<dbReference type="UniPathway" id="UPA00143"/>
<proteinExistence type="inferred from homology"/>
<comment type="similarity">
    <text evidence="2 4">Belongs to the SKP1 family.</text>
</comment>
<dbReference type="Gene3D" id="3.30.710.10">
    <property type="entry name" value="Potassium Channel Kv1.1, Chain A"/>
    <property type="match status" value="1"/>
</dbReference>
<dbReference type="RefSeq" id="XP_016488723.1">
    <property type="nucleotide sequence ID" value="XM_016633237.2"/>
</dbReference>
<sequence length="165" mass="18605">MEEAASSTIEKIFLTLKSPDGDEIELEESIVIQSVTIKNMVEDGCSCSVIPLSNIDIETLIKIIDYLKMHSSTSSNEEEIKNFDKEFVRIGFKTIFKILEAANFLDINSLLELCAEAVANKIKNKTSQVVRKIFNITSDFNPEEEAEIRNKTPWAFEGDPDHSLD</sequence>
<dbReference type="SMART" id="SM00512">
    <property type="entry name" value="Skp1"/>
    <property type="match status" value="1"/>
</dbReference>
<protein>
    <recommendedName>
        <fullName evidence="4">SKP1-like protein</fullName>
    </recommendedName>
</protein>
<dbReference type="GO" id="GO:0016567">
    <property type="term" value="P:protein ubiquitination"/>
    <property type="evidence" value="ECO:0007669"/>
    <property type="project" value="UniProtKB-UniRule"/>
</dbReference>
<evidence type="ECO:0000256" key="1">
    <source>
        <dbReference type="ARBA" id="ARBA00004906"/>
    </source>
</evidence>
<dbReference type="PIRSF" id="PIRSF028729">
    <property type="entry name" value="E3_ubiquit_lig_SCF_Skp"/>
    <property type="match status" value="1"/>
</dbReference>
<dbReference type="Pfam" id="PF01466">
    <property type="entry name" value="Skp1"/>
    <property type="match status" value="1"/>
</dbReference>
<dbReference type="InterPro" id="IPR001232">
    <property type="entry name" value="SKP1-like"/>
</dbReference>
<dbReference type="RefSeq" id="XP_016488723.1">
    <property type="nucleotide sequence ID" value="XM_016633237.1"/>
</dbReference>
<dbReference type="InterPro" id="IPR036296">
    <property type="entry name" value="SKP1-like_dim_sf"/>
</dbReference>
<name>A0A1S4BIL4_TOBAC</name>
<dbReference type="PaxDb" id="4097-A0A1S4BIL4"/>
<keyword evidence="3 4" id="KW-0833">Ubl conjugation pathway</keyword>
<dbReference type="AlphaFoldDB" id="A0A1S4BIL4"/>